<proteinExistence type="inferred from homology"/>
<evidence type="ECO:0000313" key="10">
    <source>
        <dbReference type="Proteomes" id="UP001306950"/>
    </source>
</evidence>
<feature type="transmembrane region" description="Helical" evidence="7">
    <location>
        <begin position="94"/>
        <end position="119"/>
    </location>
</feature>
<name>A0ABU7VRC3_9BACL</name>
<keyword evidence="2 7" id="KW-0813">Transport</keyword>
<dbReference type="SUPFAM" id="SSF161098">
    <property type="entry name" value="MetI-like"/>
    <property type="match status" value="1"/>
</dbReference>
<dbReference type="PANTHER" id="PTHR30151">
    <property type="entry name" value="ALKANE SULFONATE ABC TRANSPORTER-RELATED, MEMBRANE SUBUNIT"/>
    <property type="match status" value="1"/>
</dbReference>
<comment type="similarity">
    <text evidence="7">Belongs to the binding-protein-dependent transport system permease family.</text>
</comment>
<sequence length="261" mass="28621">MKLTRLWNSIWPPLVAVILFLIIWQAATLLFDIDKWILPSPADIAKEAAAGAAGLWEHTLATLRLILLGFAIGTAVGLAVAFSLHYVPFLKSSLYPLLILSQNVPTIALAPLLMIWFGFGILPKIIVITLVCFFPVAVAAMDGLARTDRVMFDYMRMAGASKGQIFRKLEVPHALPSILSGVKIAATYSVMGAVIAEWVGADKGIGYYMMLQKSSFRTDKIFVAIAIIVALSLAMFALIALLEKWLVRYAPQDRDKQKGEA</sequence>
<feature type="transmembrane region" description="Helical" evidence="7">
    <location>
        <begin position="65"/>
        <end position="87"/>
    </location>
</feature>
<evidence type="ECO:0000256" key="5">
    <source>
        <dbReference type="ARBA" id="ARBA00022989"/>
    </source>
</evidence>
<dbReference type="CDD" id="cd06261">
    <property type="entry name" value="TM_PBP2"/>
    <property type="match status" value="1"/>
</dbReference>
<gene>
    <name evidence="9" type="ORF">V3851_10795</name>
</gene>
<evidence type="ECO:0000256" key="3">
    <source>
        <dbReference type="ARBA" id="ARBA00022475"/>
    </source>
</evidence>
<reference evidence="9 10" key="1">
    <citation type="submission" date="2024-02" db="EMBL/GenBank/DDBJ databases">
        <title>A nitrogen-fixing paenibacillus bacterium.</title>
        <authorList>
            <person name="Zhang W.L."/>
            <person name="Chen S.F."/>
        </authorList>
    </citation>
    <scope>NUCLEOTIDE SEQUENCE [LARGE SCALE GENOMIC DNA]</scope>
    <source>
        <strain evidence="9 10">M1</strain>
    </source>
</reference>
<keyword evidence="6 7" id="KW-0472">Membrane</keyword>
<keyword evidence="4 7" id="KW-0812">Transmembrane</keyword>
<dbReference type="InterPro" id="IPR035906">
    <property type="entry name" value="MetI-like_sf"/>
</dbReference>
<dbReference type="RefSeq" id="WP_331846538.1">
    <property type="nucleotide sequence ID" value="NZ_JAZHPZ010000004.1"/>
</dbReference>
<evidence type="ECO:0000313" key="9">
    <source>
        <dbReference type="EMBL" id="MEF2966319.1"/>
    </source>
</evidence>
<evidence type="ECO:0000256" key="6">
    <source>
        <dbReference type="ARBA" id="ARBA00023136"/>
    </source>
</evidence>
<dbReference type="Gene3D" id="1.10.3720.10">
    <property type="entry name" value="MetI-like"/>
    <property type="match status" value="1"/>
</dbReference>
<feature type="transmembrane region" description="Helical" evidence="7">
    <location>
        <begin position="125"/>
        <end position="145"/>
    </location>
</feature>
<dbReference type="Pfam" id="PF00528">
    <property type="entry name" value="BPD_transp_1"/>
    <property type="match status" value="1"/>
</dbReference>
<feature type="transmembrane region" description="Helical" evidence="7">
    <location>
        <begin position="221"/>
        <end position="242"/>
    </location>
</feature>
<keyword evidence="10" id="KW-1185">Reference proteome</keyword>
<evidence type="ECO:0000256" key="7">
    <source>
        <dbReference type="RuleBase" id="RU363032"/>
    </source>
</evidence>
<feature type="transmembrane region" description="Helical" evidence="7">
    <location>
        <begin position="12"/>
        <end position="31"/>
    </location>
</feature>
<keyword evidence="3" id="KW-1003">Cell membrane</keyword>
<evidence type="ECO:0000259" key="8">
    <source>
        <dbReference type="PROSITE" id="PS50928"/>
    </source>
</evidence>
<keyword evidence="5 7" id="KW-1133">Transmembrane helix</keyword>
<dbReference type="PANTHER" id="PTHR30151:SF20">
    <property type="entry name" value="ABC TRANSPORTER PERMEASE PROTEIN HI_0355-RELATED"/>
    <property type="match status" value="1"/>
</dbReference>
<evidence type="ECO:0000256" key="4">
    <source>
        <dbReference type="ARBA" id="ARBA00022692"/>
    </source>
</evidence>
<protein>
    <submittedName>
        <fullName evidence="9">ABC transporter permease</fullName>
    </submittedName>
</protein>
<evidence type="ECO:0000256" key="2">
    <source>
        <dbReference type="ARBA" id="ARBA00022448"/>
    </source>
</evidence>
<dbReference type="InterPro" id="IPR000515">
    <property type="entry name" value="MetI-like"/>
</dbReference>
<dbReference type="Proteomes" id="UP001306950">
    <property type="component" value="Unassembled WGS sequence"/>
</dbReference>
<evidence type="ECO:0000256" key="1">
    <source>
        <dbReference type="ARBA" id="ARBA00004651"/>
    </source>
</evidence>
<accession>A0ABU7VRC3</accession>
<comment type="subcellular location">
    <subcellularLocation>
        <location evidence="1 7">Cell membrane</location>
        <topology evidence="1 7">Multi-pass membrane protein</topology>
    </subcellularLocation>
</comment>
<organism evidence="9 10">
    <name type="scientific">Paenibacillus haidiansis</name>
    <dbReference type="NCBI Taxonomy" id="1574488"/>
    <lineage>
        <taxon>Bacteria</taxon>
        <taxon>Bacillati</taxon>
        <taxon>Bacillota</taxon>
        <taxon>Bacilli</taxon>
        <taxon>Bacillales</taxon>
        <taxon>Paenibacillaceae</taxon>
        <taxon>Paenibacillus</taxon>
    </lineage>
</organism>
<comment type="caution">
    <text evidence="9">The sequence shown here is derived from an EMBL/GenBank/DDBJ whole genome shotgun (WGS) entry which is preliminary data.</text>
</comment>
<feature type="domain" description="ABC transmembrane type-1" evidence="8">
    <location>
        <begin position="59"/>
        <end position="240"/>
    </location>
</feature>
<dbReference type="PROSITE" id="PS50928">
    <property type="entry name" value="ABC_TM1"/>
    <property type="match status" value="1"/>
</dbReference>
<dbReference type="EMBL" id="JAZHPZ010000004">
    <property type="protein sequence ID" value="MEF2966319.1"/>
    <property type="molecule type" value="Genomic_DNA"/>
</dbReference>